<keyword evidence="2" id="KW-1185">Reference proteome</keyword>
<accession>A0A3M7PVG4</accession>
<dbReference type="AlphaFoldDB" id="A0A3M7PVG4"/>
<protein>
    <submittedName>
        <fullName evidence="1">Uncharacterized protein</fullName>
    </submittedName>
</protein>
<feature type="non-terminal residue" evidence="1">
    <location>
        <position position="60"/>
    </location>
</feature>
<evidence type="ECO:0000313" key="1">
    <source>
        <dbReference type="EMBL" id="RNA02929.1"/>
    </source>
</evidence>
<comment type="caution">
    <text evidence="1">The sequence shown here is derived from an EMBL/GenBank/DDBJ whole genome shotgun (WGS) entry which is preliminary data.</text>
</comment>
<reference evidence="1 2" key="1">
    <citation type="journal article" date="2018" name="Sci. Rep.">
        <title>Genomic signatures of local adaptation to the degree of environmental predictability in rotifers.</title>
        <authorList>
            <person name="Franch-Gras L."/>
            <person name="Hahn C."/>
            <person name="Garcia-Roger E.M."/>
            <person name="Carmona M.J."/>
            <person name="Serra M."/>
            <person name="Gomez A."/>
        </authorList>
    </citation>
    <scope>NUCLEOTIDE SEQUENCE [LARGE SCALE GENOMIC DNA]</scope>
    <source>
        <strain evidence="1">HYR1</strain>
    </source>
</reference>
<proteinExistence type="predicted"/>
<name>A0A3M7PVG4_BRAPC</name>
<organism evidence="1 2">
    <name type="scientific">Brachionus plicatilis</name>
    <name type="common">Marine rotifer</name>
    <name type="synonym">Brachionus muelleri</name>
    <dbReference type="NCBI Taxonomy" id="10195"/>
    <lineage>
        <taxon>Eukaryota</taxon>
        <taxon>Metazoa</taxon>
        <taxon>Spiralia</taxon>
        <taxon>Gnathifera</taxon>
        <taxon>Rotifera</taxon>
        <taxon>Eurotatoria</taxon>
        <taxon>Monogononta</taxon>
        <taxon>Pseudotrocha</taxon>
        <taxon>Ploima</taxon>
        <taxon>Brachionidae</taxon>
        <taxon>Brachionus</taxon>
    </lineage>
</organism>
<dbReference type="Proteomes" id="UP000276133">
    <property type="component" value="Unassembled WGS sequence"/>
</dbReference>
<evidence type="ECO:0000313" key="2">
    <source>
        <dbReference type="Proteomes" id="UP000276133"/>
    </source>
</evidence>
<sequence length="60" mass="7370">MLQDLLKKNTKKKFPLTNYSRVLIIRCVWAEKMGIVLTNIKNIYQFYFEKDDRHYKIDPF</sequence>
<gene>
    <name evidence="1" type="ORF">BpHYR1_033689</name>
</gene>
<dbReference type="EMBL" id="REGN01008710">
    <property type="protein sequence ID" value="RNA02929.1"/>
    <property type="molecule type" value="Genomic_DNA"/>
</dbReference>